<keyword evidence="1" id="KW-0732">Signal</keyword>
<dbReference type="Gene3D" id="3.90.1720.10">
    <property type="entry name" value="endopeptidase domain like (from Nostoc punctiforme)"/>
    <property type="match status" value="1"/>
</dbReference>
<protein>
    <submittedName>
        <fullName evidence="2">Uncharacterized protein</fullName>
    </submittedName>
</protein>
<reference evidence="2 3" key="1">
    <citation type="submission" date="2017-11" db="EMBL/GenBank/DDBJ databases">
        <title>Genome sequencing of Fusobacterium periodonticum KCOM 1261.</title>
        <authorList>
            <person name="Kook J.-K."/>
            <person name="Park S.-N."/>
            <person name="Lim Y.K."/>
        </authorList>
    </citation>
    <scope>NUCLEOTIDE SEQUENCE [LARGE SCALE GENOMIC DNA]</scope>
    <source>
        <strain evidence="2 3">KCOM 1261</strain>
    </source>
</reference>
<evidence type="ECO:0000313" key="2">
    <source>
        <dbReference type="EMBL" id="ATV59252.1"/>
    </source>
</evidence>
<gene>
    <name evidence="2" type="ORF">CTM72_05475</name>
</gene>
<feature type="signal peptide" evidence="1">
    <location>
        <begin position="1"/>
        <end position="21"/>
    </location>
</feature>
<dbReference type="AlphaFoldDB" id="A0A2D3NV52"/>
<dbReference type="InterPro" id="IPR024453">
    <property type="entry name" value="Peptidase_C92"/>
</dbReference>
<dbReference type="RefSeq" id="WP_100024761.1">
    <property type="nucleotide sequence ID" value="NZ_CP024699.1"/>
</dbReference>
<dbReference type="Pfam" id="PF05708">
    <property type="entry name" value="Peptidase_C92"/>
    <property type="match status" value="1"/>
</dbReference>
<evidence type="ECO:0000313" key="3">
    <source>
        <dbReference type="Proteomes" id="UP000230056"/>
    </source>
</evidence>
<sequence length="193" mass="22841">MKNFKIKIAILLSLILFTACSSIPGGPYEKKSDFTWRKVTEETFITNLQPGDIVIKEKEVNPISMFGHVAIMINERTLFDYPKFGYKSYYIDINFWLENGRDILVLRYKDMTDEFRARLIKNMKKYFGKSYSISSNRENTDAFYCSQYIWYVYYITAKEMGFELDLDSNGGNFVFPYDFINSPYLEIVNIEKY</sequence>
<evidence type="ECO:0000256" key="1">
    <source>
        <dbReference type="SAM" id="SignalP"/>
    </source>
</evidence>
<dbReference type="SUPFAM" id="SSF54001">
    <property type="entry name" value="Cysteine proteinases"/>
    <property type="match status" value="1"/>
</dbReference>
<accession>A0A2D3NV52</accession>
<dbReference type="Proteomes" id="UP000230056">
    <property type="component" value="Chromosome"/>
</dbReference>
<organism evidence="2 3">
    <name type="scientific">Fusobacterium pseudoperiodonticum</name>
    <dbReference type="NCBI Taxonomy" id="2663009"/>
    <lineage>
        <taxon>Bacteria</taxon>
        <taxon>Fusobacteriati</taxon>
        <taxon>Fusobacteriota</taxon>
        <taxon>Fusobacteriia</taxon>
        <taxon>Fusobacteriales</taxon>
        <taxon>Fusobacteriaceae</taxon>
        <taxon>Fusobacterium</taxon>
    </lineage>
</organism>
<dbReference type="EMBL" id="CP024699">
    <property type="protein sequence ID" value="ATV59252.1"/>
    <property type="molecule type" value="Genomic_DNA"/>
</dbReference>
<feature type="chain" id="PRO_5013608710" evidence="1">
    <location>
        <begin position="22"/>
        <end position="193"/>
    </location>
</feature>
<dbReference type="InterPro" id="IPR038765">
    <property type="entry name" value="Papain-like_cys_pep_sf"/>
</dbReference>
<name>A0A2D3NV52_9FUSO</name>
<proteinExistence type="predicted"/>
<dbReference type="PROSITE" id="PS51257">
    <property type="entry name" value="PROKAR_LIPOPROTEIN"/>
    <property type="match status" value="1"/>
</dbReference>